<dbReference type="Proteomes" id="UP000184498">
    <property type="component" value="Unassembled WGS sequence"/>
</dbReference>
<evidence type="ECO:0000313" key="3">
    <source>
        <dbReference type="Proteomes" id="UP000184498"/>
    </source>
</evidence>
<feature type="region of interest" description="Disordered" evidence="1">
    <location>
        <begin position="619"/>
        <end position="645"/>
    </location>
</feature>
<name>A0A1M6UBM5_9FLAO</name>
<gene>
    <name evidence="2" type="ORF">SAMN05444371_3264</name>
</gene>
<dbReference type="EMBL" id="FRAM01000004">
    <property type="protein sequence ID" value="SHK66561.1"/>
    <property type="molecule type" value="Genomic_DNA"/>
</dbReference>
<sequence length="645" mass="75146">MEKELSWFERIITPKTKAYKDFVKEMESTPAELFFQDGEKKFSDKERKFMQIYKSKENGFSASQPYSVKIISNSNKEFPVEIDIKSTSGLVQFIGKQEANTKVLIIQDNNAFTEIYVDNEAAKQKFLSDIWAKELYDRTDLSLKLTNTQIDERQALHYHNYKIEIKKEGGKLFSDIDFEENLINVSDLPKGWNWNDYEYGSGSLVSPDGHSYYSYDLQTQEYHLSFGNNEWTGIVKQGETPKSLNEFKIFAENDIIEKAQLHLLSPKLSEEALHDLLNHKNIERDKEFLLGDLNITQYQRESYLEKMEFGMTSGDYTLTEQQLRQLPDFIDGYHLSKNDKYELAYGLLQKQHYAEAYSILPGGGIVKMFLDEEGVSSYRSLSIDEIKYNNQNPKIMETQKDFDQVQYLKDQMKYLGFGEGEQLHKDLENGINAKKQQFEIKTGSDRVLPGNKVDFTLNFNKTDRGGIFLNSYHAKLTSENNEERSHNFHIRGENSFTAKEAINLLEGRNVKIEFLNPKSEQVEPAFVQFDFYQAKTEKGNYYFQNFYKNYGVDTAKIVEKAELVFDKPEWKENVIKSLEKGNIVKVKFKKDDSVMEGKAVLDPQNKNLKLYDNDMNRLNTNKPLEGLEQDHKHEKNNVKEQSIKR</sequence>
<evidence type="ECO:0008006" key="4">
    <source>
        <dbReference type="Google" id="ProtNLM"/>
    </source>
</evidence>
<proteinExistence type="predicted"/>
<evidence type="ECO:0000256" key="1">
    <source>
        <dbReference type="SAM" id="MobiDB-lite"/>
    </source>
</evidence>
<reference evidence="3" key="1">
    <citation type="submission" date="2016-11" db="EMBL/GenBank/DDBJ databases">
        <authorList>
            <person name="Varghese N."/>
            <person name="Submissions S."/>
        </authorList>
    </citation>
    <scope>NUCLEOTIDE SEQUENCE [LARGE SCALE GENOMIC DNA]</scope>
    <source>
        <strain evidence="3">DSM 18016</strain>
    </source>
</reference>
<organism evidence="2 3">
    <name type="scientific">Epilithonimonas mollis</name>
    <dbReference type="NCBI Taxonomy" id="216903"/>
    <lineage>
        <taxon>Bacteria</taxon>
        <taxon>Pseudomonadati</taxon>
        <taxon>Bacteroidota</taxon>
        <taxon>Flavobacteriia</taxon>
        <taxon>Flavobacteriales</taxon>
        <taxon>Weeksellaceae</taxon>
        <taxon>Chryseobacterium group</taxon>
        <taxon>Epilithonimonas</taxon>
    </lineage>
</organism>
<dbReference type="RefSeq" id="WP_073000063.1">
    <property type="nucleotide sequence ID" value="NZ_FRAM01000004.1"/>
</dbReference>
<accession>A0A1M6UBM5</accession>
<dbReference type="STRING" id="216903.SAMN05444371_3264"/>
<feature type="compositionally biased region" description="Basic and acidic residues" evidence="1">
    <location>
        <begin position="628"/>
        <end position="645"/>
    </location>
</feature>
<dbReference type="AlphaFoldDB" id="A0A1M6UBM5"/>
<evidence type="ECO:0000313" key="2">
    <source>
        <dbReference type="EMBL" id="SHK66561.1"/>
    </source>
</evidence>
<keyword evidence="3" id="KW-1185">Reference proteome</keyword>
<dbReference type="OrthoDB" id="6372253at2"/>
<protein>
    <recommendedName>
        <fullName evidence="4">DUF3945 domain-containing protein</fullName>
    </recommendedName>
</protein>